<evidence type="ECO:0000313" key="2">
    <source>
        <dbReference type="Proteomes" id="UP000249061"/>
    </source>
</evidence>
<evidence type="ECO:0008006" key="3">
    <source>
        <dbReference type="Google" id="ProtNLM"/>
    </source>
</evidence>
<proteinExistence type="predicted"/>
<name>A0A2W5T5B3_9BACT</name>
<accession>A0A2W5T5B3</accession>
<organism evidence="1 2">
    <name type="scientific">Archangium gephyra</name>
    <dbReference type="NCBI Taxonomy" id="48"/>
    <lineage>
        <taxon>Bacteria</taxon>
        <taxon>Pseudomonadati</taxon>
        <taxon>Myxococcota</taxon>
        <taxon>Myxococcia</taxon>
        <taxon>Myxococcales</taxon>
        <taxon>Cystobacterineae</taxon>
        <taxon>Archangiaceae</taxon>
        <taxon>Archangium</taxon>
    </lineage>
</organism>
<dbReference type="Proteomes" id="UP000249061">
    <property type="component" value="Unassembled WGS sequence"/>
</dbReference>
<dbReference type="SUPFAM" id="SSF102114">
    <property type="entry name" value="Radical SAM enzymes"/>
    <property type="match status" value="1"/>
</dbReference>
<comment type="caution">
    <text evidence="1">The sequence shown here is derived from an EMBL/GenBank/DDBJ whole genome shotgun (WGS) entry which is preliminary data.</text>
</comment>
<sequence>MTTFRPNQFRALKTPGEYREGRWRSFEPRDPVPKTLRGREHRLRPGLTFTPYANPTPCNAHCSFCSEELLRNDAHRLTAQTIIGDHDQYFAGLHRAWTELAGFEMGLSLSGLEATSHPAWLLRLLALVRTHGAIFPSRVLYTNGSGLVNDGRLIPALVESEFTGVELSRAHFDARLNHLVMRFDRGQAIREASQFTRVVTEVIAAGLALKLVCIVNELAVSKLEHVERYVDQARELGVTRVVFRALSELGDLYVDNKTTRWIASKRVSVRAMAEAIFPNDGTLRPGWEFVGVTSGYYYSNEIYVRRGVEVVFESSSYVAHDDGVKSGVLQKLVFHSNGDLCGDWVPNAQVIGNYFTP</sequence>
<dbReference type="InterPro" id="IPR058240">
    <property type="entry name" value="rSAM_sf"/>
</dbReference>
<evidence type="ECO:0000313" key="1">
    <source>
        <dbReference type="EMBL" id="PZR10232.1"/>
    </source>
</evidence>
<gene>
    <name evidence="1" type="ORF">DI536_20630</name>
</gene>
<dbReference type="InterPro" id="IPR013785">
    <property type="entry name" value="Aldolase_TIM"/>
</dbReference>
<dbReference type="EMBL" id="QFQP01000018">
    <property type="protein sequence ID" value="PZR10232.1"/>
    <property type="molecule type" value="Genomic_DNA"/>
</dbReference>
<dbReference type="AlphaFoldDB" id="A0A2W5T5B3"/>
<protein>
    <recommendedName>
        <fullName evidence="3">Radical SAM protein</fullName>
    </recommendedName>
</protein>
<dbReference type="Gene3D" id="3.20.20.70">
    <property type="entry name" value="Aldolase class I"/>
    <property type="match status" value="1"/>
</dbReference>
<reference evidence="1 2" key="1">
    <citation type="submission" date="2017-08" db="EMBL/GenBank/DDBJ databases">
        <title>Infants hospitalized years apart are colonized by the same room-sourced microbial strains.</title>
        <authorList>
            <person name="Brooks B."/>
            <person name="Olm M.R."/>
            <person name="Firek B.A."/>
            <person name="Baker R."/>
            <person name="Thomas B.C."/>
            <person name="Morowitz M.J."/>
            <person name="Banfield J.F."/>
        </authorList>
    </citation>
    <scope>NUCLEOTIDE SEQUENCE [LARGE SCALE GENOMIC DNA]</scope>
    <source>
        <strain evidence="1">S2_003_000_R2_14</strain>
    </source>
</reference>